<reference evidence="2 3" key="1">
    <citation type="submission" date="2016-07" db="EMBL/GenBank/DDBJ databases">
        <title>Complete genome sequence of the Lentzea guizhouensis DHS C013.</title>
        <authorList>
            <person name="Cao C."/>
        </authorList>
    </citation>
    <scope>NUCLEOTIDE SEQUENCE [LARGE SCALE GENOMIC DNA]</scope>
    <source>
        <strain evidence="2 3">DHS C013</strain>
    </source>
</reference>
<dbReference type="EMBL" id="CP016793">
    <property type="protein sequence ID" value="ANZ41459.1"/>
    <property type="molecule type" value="Genomic_DNA"/>
</dbReference>
<dbReference type="STRING" id="1586287.BBK82_41405"/>
<dbReference type="InterPro" id="IPR006311">
    <property type="entry name" value="TAT_signal"/>
</dbReference>
<dbReference type="PROSITE" id="PS51318">
    <property type="entry name" value="TAT"/>
    <property type="match status" value="1"/>
</dbReference>
<protein>
    <submittedName>
        <fullName evidence="2">Uncharacterized protein</fullName>
    </submittedName>
</protein>
<dbReference type="Proteomes" id="UP000093053">
    <property type="component" value="Chromosome"/>
</dbReference>
<evidence type="ECO:0000313" key="2">
    <source>
        <dbReference type="EMBL" id="ANZ41459.1"/>
    </source>
</evidence>
<dbReference type="RefSeq" id="WP_065919794.1">
    <property type="nucleotide sequence ID" value="NZ_CP016793.1"/>
</dbReference>
<keyword evidence="3" id="KW-1185">Reference proteome</keyword>
<dbReference type="OrthoDB" id="3631190at2"/>
<gene>
    <name evidence="2" type="ORF">BBK82_41405</name>
</gene>
<proteinExistence type="predicted"/>
<accession>A0A1B2HUP2</accession>
<name>A0A1B2HUP2_9PSEU</name>
<dbReference type="KEGG" id="led:BBK82_41405"/>
<feature type="signal peptide" evidence="1">
    <location>
        <begin position="1"/>
        <end position="29"/>
    </location>
</feature>
<dbReference type="AlphaFoldDB" id="A0A1B2HUP2"/>
<sequence length="207" mass="22238">MTGVQRRTLLLATAAAGVAAALPTTAASAATGPSELDELVRAAEQRHGRVRTGTPSRNGWEMEKVADDRGNVHMRLVPGAPLPGVQIRLGAPAAVLVHLVHRFHCEVDELHDGDVVGWHSPSSVQRWLPESNLASGTAVRIRPGHHPVGTRGGFHPPQVQAIRGIIADLGNIVRWGGDDTAADEALFYLDIGPDDRRLAQVVRRMRL</sequence>
<keyword evidence="1" id="KW-0732">Signal</keyword>
<evidence type="ECO:0000313" key="3">
    <source>
        <dbReference type="Proteomes" id="UP000093053"/>
    </source>
</evidence>
<organism evidence="2 3">
    <name type="scientific">Lentzea guizhouensis</name>
    <dbReference type="NCBI Taxonomy" id="1586287"/>
    <lineage>
        <taxon>Bacteria</taxon>
        <taxon>Bacillati</taxon>
        <taxon>Actinomycetota</taxon>
        <taxon>Actinomycetes</taxon>
        <taxon>Pseudonocardiales</taxon>
        <taxon>Pseudonocardiaceae</taxon>
        <taxon>Lentzea</taxon>
    </lineage>
</organism>
<evidence type="ECO:0000256" key="1">
    <source>
        <dbReference type="SAM" id="SignalP"/>
    </source>
</evidence>
<feature type="chain" id="PRO_5008538698" evidence="1">
    <location>
        <begin position="30"/>
        <end position="207"/>
    </location>
</feature>